<dbReference type="RefSeq" id="WP_156489167.1">
    <property type="nucleotide sequence ID" value="NZ_CAPYLV010000107.1"/>
</dbReference>
<gene>
    <name evidence="2" type="ORF">HF853_12775</name>
</gene>
<dbReference type="AlphaFoldDB" id="A0AB36CQR2"/>
<feature type="region of interest" description="Disordered" evidence="1">
    <location>
        <begin position="1"/>
        <end position="28"/>
    </location>
</feature>
<reference evidence="2 3" key="1">
    <citation type="submission" date="2020-04" db="EMBL/GenBank/DDBJ databases">
        <authorList>
            <person name="Hitch T.C.A."/>
            <person name="Wylensek D."/>
            <person name="Clavel T."/>
        </authorList>
    </citation>
    <scope>NUCLEOTIDE SEQUENCE [LARGE SCALE GENOMIC DNA]</scope>
    <source>
        <strain evidence="2 3">BL-383-APC-3D</strain>
    </source>
</reference>
<feature type="region of interest" description="Disordered" evidence="1">
    <location>
        <begin position="68"/>
        <end position="93"/>
    </location>
</feature>
<comment type="caution">
    <text evidence="2">The sequence shown here is derived from an EMBL/GenBank/DDBJ whole genome shotgun (WGS) entry which is preliminary data.</text>
</comment>
<evidence type="ECO:0000256" key="1">
    <source>
        <dbReference type="SAM" id="MobiDB-lite"/>
    </source>
</evidence>
<sequence>MEKADKGASYAQVKQCSNRQGGWAEQNWETTTWSDEIVTLLKAGIATVPEPVEETPDEHLEYNGNLEFRTLDSESNETTIATPNSTSQEPTAP</sequence>
<evidence type="ECO:0008006" key="4">
    <source>
        <dbReference type="Google" id="ProtNLM"/>
    </source>
</evidence>
<feature type="compositionally biased region" description="Polar residues" evidence="1">
    <location>
        <begin position="76"/>
        <end position="93"/>
    </location>
</feature>
<proteinExistence type="predicted"/>
<dbReference type="EMBL" id="JABAFZ010000014">
    <property type="protein sequence ID" value="NME90517.1"/>
    <property type="molecule type" value="Genomic_DNA"/>
</dbReference>
<evidence type="ECO:0000313" key="3">
    <source>
        <dbReference type="Proteomes" id="UP000544551"/>
    </source>
</evidence>
<accession>A0AB36CQR2</accession>
<organism evidence="2 3">
    <name type="scientific">Corynebacterium stationis</name>
    <dbReference type="NCBI Taxonomy" id="1705"/>
    <lineage>
        <taxon>Bacteria</taxon>
        <taxon>Bacillati</taxon>
        <taxon>Actinomycetota</taxon>
        <taxon>Actinomycetes</taxon>
        <taxon>Mycobacteriales</taxon>
        <taxon>Corynebacteriaceae</taxon>
        <taxon>Corynebacterium</taxon>
    </lineage>
</organism>
<evidence type="ECO:0000313" key="2">
    <source>
        <dbReference type="EMBL" id="NME90517.1"/>
    </source>
</evidence>
<dbReference type="Proteomes" id="UP000544551">
    <property type="component" value="Unassembled WGS sequence"/>
</dbReference>
<name>A0AB36CQR2_9CORY</name>
<protein>
    <recommendedName>
        <fullName evidence="4">Transposase</fullName>
    </recommendedName>
</protein>